<dbReference type="STRING" id="1229780.BN381_60060"/>
<dbReference type="EMBL" id="CANL01000056">
    <property type="protein sequence ID" value="CCM65156.1"/>
    <property type="molecule type" value="Genomic_DNA"/>
</dbReference>
<keyword evidence="2" id="KW-1185">Reference proteome</keyword>
<dbReference type="RefSeq" id="WP_012229639.1">
    <property type="nucleotide sequence ID" value="NZ_HG422565.1"/>
</dbReference>
<dbReference type="HOGENOM" id="CLU_2647786_0_0_11"/>
<dbReference type="AlphaFoldDB" id="R4Z6A0"/>
<name>R4Z6A0_9ACTN</name>
<gene>
    <name evidence="1" type="ORF">BN381_60060</name>
</gene>
<evidence type="ECO:0000313" key="2">
    <source>
        <dbReference type="Proteomes" id="UP000018291"/>
    </source>
</evidence>
<protein>
    <submittedName>
        <fullName evidence="1">Uncharacterized protein</fullName>
    </submittedName>
</protein>
<sequence length="76" mass="8167">MPQGRPPPSRYWPSTHKRSGAQLFFVHGRSDGLVNSRMASEPVRRYGSGSAAWCSSGNHLDAQIVKDAGTLIASLG</sequence>
<proteinExistence type="predicted"/>
<evidence type="ECO:0000313" key="1">
    <source>
        <dbReference type="EMBL" id="CCM65156.1"/>
    </source>
</evidence>
<comment type="caution">
    <text evidence="1">The sequence shown here is derived from an EMBL/GenBank/DDBJ whole genome shotgun (WGS) entry which is preliminary data.</text>
</comment>
<dbReference type="Proteomes" id="UP000018291">
    <property type="component" value="Unassembled WGS sequence"/>
</dbReference>
<reference evidence="1 2" key="1">
    <citation type="journal article" date="2013" name="ISME J.">
        <title>Metabolic model for the filamentous 'Candidatus Microthrix parvicella' based on genomic and metagenomic analyses.</title>
        <authorList>
            <person name="Jon McIlroy S."/>
            <person name="Kristiansen R."/>
            <person name="Albertsen M."/>
            <person name="Michael Karst S."/>
            <person name="Rossetti S."/>
            <person name="Lund Nielsen J."/>
            <person name="Tandoi V."/>
            <person name="James Seviour R."/>
            <person name="Nielsen P.H."/>
        </authorList>
    </citation>
    <scope>NUCLEOTIDE SEQUENCE [LARGE SCALE GENOMIC DNA]</scope>
    <source>
        <strain evidence="1 2">RN1</strain>
    </source>
</reference>
<accession>R4Z6A0</accession>
<organism evidence="1 2">
    <name type="scientific">Candidatus Neomicrothrix parvicella RN1</name>
    <dbReference type="NCBI Taxonomy" id="1229780"/>
    <lineage>
        <taxon>Bacteria</taxon>
        <taxon>Bacillati</taxon>
        <taxon>Actinomycetota</taxon>
        <taxon>Acidimicrobiia</taxon>
        <taxon>Acidimicrobiales</taxon>
        <taxon>Microthrixaceae</taxon>
        <taxon>Candidatus Neomicrothrix</taxon>
    </lineage>
</organism>